<accession>A0A1J7JZM2</accession>
<feature type="region of interest" description="Disordered" evidence="1">
    <location>
        <begin position="65"/>
        <end position="95"/>
    </location>
</feature>
<name>A0A1J7JZM2_9PEZI</name>
<evidence type="ECO:0000313" key="2">
    <source>
        <dbReference type="EMBL" id="OIW35608.1"/>
    </source>
</evidence>
<dbReference type="InParanoid" id="A0A1J7JZM2"/>
<gene>
    <name evidence="2" type="ORF">CONLIGDRAFT_627643</name>
</gene>
<dbReference type="AlphaFoldDB" id="A0A1J7JZM2"/>
<protein>
    <submittedName>
        <fullName evidence="2">Uncharacterized protein</fullName>
    </submittedName>
</protein>
<keyword evidence="3" id="KW-1185">Reference proteome</keyword>
<organism evidence="2 3">
    <name type="scientific">Coniochaeta ligniaria NRRL 30616</name>
    <dbReference type="NCBI Taxonomy" id="1408157"/>
    <lineage>
        <taxon>Eukaryota</taxon>
        <taxon>Fungi</taxon>
        <taxon>Dikarya</taxon>
        <taxon>Ascomycota</taxon>
        <taxon>Pezizomycotina</taxon>
        <taxon>Sordariomycetes</taxon>
        <taxon>Sordariomycetidae</taxon>
        <taxon>Coniochaetales</taxon>
        <taxon>Coniochaetaceae</taxon>
        <taxon>Coniochaeta</taxon>
    </lineage>
</organism>
<dbReference type="EMBL" id="KV875093">
    <property type="protein sequence ID" value="OIW35608.1"/>
    <property type="molecule type" value="Genomic_DNA"/>
</dbReference>
<dbReference type="Proteomes" id="UP000182658">
    <property type="component" value="Unassembled WGS sequence"/>
</dbReference>
<evidence type="ECO:0000256" key="1">
    <source>
        <dbReference type="SAM" id="MobiDB-lite"/>
    </source>
</evidence>
<proteinExistence type="predicted"/>
<evidence type="ECO:0000313" key="3">
    <source>
        <dbReference type="Proteomes" id="UP000182658"/>
    </source>
</evidence>
<sequence length="131" mass="14897">MVAQGGIRRLANCPYREKVCTSCPIPILMLLYVALLPWISANARSDDYWSHALACTTLSPTMNQARRSPAFTGSPTQRRRNHVVNNKASPEDGNTKLLADKTLNRERQTRPEECWDVERYCLNVFLLLDFG</sequence>
<reference evidence="2 3" key="1">
    <citation type="submission" date="2016-10" db="EMBL/GenBank/DDBJ databases">
        <title>Draft genome sequence of Coniochaeta ligniaria NRRL30616, a lignocellulolytic fungus for bioabatement of inhibitors in plant biomass hydrolysates.</title>
        <authorList>
            <consortium name="DOE Joint Genome Institute"/>
            <person name="Jimenez D.J."/>
            <person name="Hector R.E."/>
            <person name="Riley R."/>
            <person name="Sun H."/>
            <person name="Grigoriev I.V."/>
            <person name="Van Elsas J.D."/>
            <person name="Nichols N.N."/>
        </authorList>
    </citation>
    <scope>NUCLEOTIDE SEQUENCE [LARGE SCALE GENOMIC DNA]</scope>
    <source>
        <strain evidence="2 3">NRRL 30616</strain>
    </source>
</reference>
<feature type="compositionally biased region" description="Polar residues" evidence="1">
    <location>
        <begin position="65"/>
        <end position="76"/>
    </location>
</feature>